<sequence length="71" mass="8148">MAKKSGRTLSKKQRIDKEIDQLEEKLALKKQEQQALNDQLIQETMAENDIKPEDLLAIIEEKAKERANGVD</sequence>
<evidence type="ECO:0000256" key="1">
    <source>
        <dbReference type="SAM" id="Coils"/>
    </source>
</evidence>
<dbReference type="Proteomes" id="UP000064514">
    <property type="component" value="Unassembled WGS sequence"/>
</dbReference>
<accession>A0A3F3HHV3</accession>
<dbReference type="EMBL" id="DF968086">
    <property type="protein sequence ID" value="GAP04823.1"/>
    <property type="molecule type" value="Genomic_DNA"/>
</dbReference>
<proteinExistence type="predicted"/>
<evidence type="ECO:0000313" key="2">
    <source>
        <dbReference type="EMBL" id="GAP04823.1"/>
    </source>
</evidence>
<dbReference type="STRING" id="709323.GCA_001047135_01387"/>
<gene>
    <name evidence="2" type="ORF">FTRO_0090240</name>
</gene>
<protein>
    <submittedName>
        <fullName evidence="2">Biotin-lipoyl like family protein</fullName>
    </submittedName>
</protein>
<reference evidence="2" key="1">
    <citation type="journal article" date="2015" name="BMC Genomics">
        <title>Comparative genomics of Fructobacillus spp. and Leuconostoc spp. reveals niche-specific evolution of Fructobacillus spp.</title>
        <authorList>
            <person name="Endo A."/>
            <person name="Tanizawa Y."/>
            <person name="Tanaka N."/>
            <person name="Maeno S."/>
            <person name="Kumar H."/>
            <person name="Shiwa Y."/>
            <person name="Okada S."/>
            <person name="Yoshikawa H."/>
            <person name="Dicks L."/>
            <person name="Nakagawa J."/>
            <person name="Arita M."/>
        </authorList>
    </citation>
    <scope>NUCLEOTIDE SEQUENCE [LARGE SCALE GENOMIC DNA]</scope>
    <source>
        <strain evidence="2">F214-1</strain>
    </source>
</reference>
<dbReference type="AlphaFoldDB" id="A0A3F3HHV3"/>
<name>A0A3F3HHV3_9LACO</name>
<keyword evidence="1" id="KW-0175">Coiled coil</keyword>
<organism evidence="2">
    <name type="scientific">Fructobacillus tropaeoli</name>
    <dbReference type="NCBI Taxonomy" id="709323"/>
    <lineage>
        <taxon>Bacteria</taxon>
        <taxon>Bacillati</taxon>
        <taxon>Bacillota</taxon>
        <taxon>Bacilli</taxon>
        <taxon>Lactobacillales</taxon>
        <taxon>Lactobacillaceae</taxon>
        <taxon>Fructobacillus</taxon>
    </lineage>
</organism>
<feature type="coiled-coil region" evidence="1">
    <location>
        <begin position="12"/>
        <end position="43"/>
    </location>
</feature>
<dbReference type="RefSeq" id="WP_059394168.1">
    <property type="nucleotide sequence ID" value="NZ_DF968086.1"/>
</dbReference>